<dbReference type="EnsemblProtists" id="PYU1_T001687">
    <property type="protein sequence ID" value="PYU1_T001687"/>
    <property type="gene ID" value="PYU1_G001686"/>
</dbReference>
<protein>
    <submittedName>
        <fullName evidence="1">Uncharacterized protein</fullName>
    </submittedName>
</protein>
<accession>K3W9P6</accession>
<dbReference type="eggNOG" id="ENOG502T31F">
    <property type="taxonomic scope" value="Eukaryota"/>
</dbReference>
<reference evidence="2" key="1">
    <citation type="journal article" date="2010" name="Genome Biol.">
        <title>Genome sequence of the necrotrophic plant pathogen Pythium ultimum reveals original pathogenicity mechanisms and effector repertoire.</title>
        <authorList>
            <person name="Levesque C.A."/>
            <person name="Brouwer H."/>
            <person name="Cano L."/>
            <person name="Hamilton J.P."/>
            <person name="Holt C."/>
            <person name="Huitema E."/>
            <person name="Raffaele S."/>
            <person name="Robideau G.P."/>
            <person name="Thines M."/>
            <person name="Win J."/>
            <person name="Zerillo M.M."/>
            <person name="Beakes G.W."/>
            <person name="Boore J.L."/>
            <person name="Busam D."/>
            <person name="Dumas B."/>
            <person name="Ferriera S."/>
            <person name="Fuerstenberg S.I."/>
            <person name="Gachon C.M."/>
            <person name="Gaulin E."/>
            <person name="Govers F."/>
            <person name="Grenville-Briggs L."/>
            <person name="Horner N."/>
            <person name="Hostetler J."/>
            <person name="Jiang R.H."/>
            <person name="Johnson J."/>
            <person name="Krajaejun T."/>
            <person name="Lin H."/>
            <person name="Meijer H.J."/>
            <person name="Moore B."/>
            <person name="Morris P."/>
            <person name="Phuntmart V."/>
            <person name="Puiu D."/>
            <person name="Shetty J."/>
            <person name="Stajich J.E."/>
            <person name="Tripathy S."/>
            <person name="Wawra S."/>
            <person name="van West P."/>
            <person name="Whitty B.R."/>
            <person name="Coutinho P.M."/>
            <person name="Henrissat B."/>
            <person name="Martin F."/>
            <person name="Thomas P.D."/>
            <person name="Tyler B.M."/>
            <person name="De Vries R.P."/>
            <person name="Kamoun S."/>
            <person name="Yandell M."/>
            <person name="Tisserat N."/>
            <person name="Buell C.R."/>
        </authorList>
    </citation>
    <scope>NUCLEOTIDE SEQUENCE</scope>
    <source>
        <strain evidence="2">DAOM:BR144</strain>
    </source>
</reference>
<reference evidence="1" key="3">
    <citation type="submission" date="2015-02" db="UniProtKB">
        <authorList>
            <consortium name="EnsemblProtists"/>
        </authorList>
    </citation>
    <scope>IDENTIFICATION</scope>
    <source>
        <strain evidence="1">DAOM BR144</strain>
    </source>
</reference>
<proteinExistence type="predicted"/>
<reference evidence="2" key="2">
    <citation type="submission" date="2010-04" db="EMBL/GenBank/DDBJ databases">
        <authorList>
            <person name="Buell R."/>
            <person name="Hamilton J."/>
            <person name="Hostetler J."/>
        </authorList>
    </citation>
    <scope>NUCLEOTIDE SEQUENCE [LARGE SCALE GENOMIC DNA]</scope>
    <source>
        <strain evidence="2">DAOM:BR144</strain>
    </source>
</reference>
<keyword evidence="2" id="KW-1185">Reference proteome</keyword>
<dbReference type="Proteomes" id="UP000019132">
    <property type="component" value="Unassembled WGS sequence"/>
</dbReference>
<dbReference type="VEuPathDB" id="FungiDB:PYU1_G001686"/>
<evidence type="ECO:0000313" key="1">
    <source>
        <dbReference type="EnsemblProtists" id="PYU1_T001687"/>
    </source>
</evidence>
<dbReference type="HOGENOM" id="CLU_1790794_0_0_1"/>
<organism evidence="1 2">
    <name type="scientific">Globisporangium ultimum (strain ATCC 200006 / CBS 805.95 / DAOM BR144)</name>
    <name type="common">Pythium ultimum</name>
    <dbReference type="NCBI Taxonomy" id="431595"/>
    <lineage>
        <taxon>Eukaryota</taxon>
        <taxon>Sar</taxon>
        <taxon>Stramenopiles</taxon>
        <taxon>Oomycota</taxon>
        <taxon>Peronosporomycetes</taxon>
        <taxon>Pythiales</taxon>
        <taxon>Pythiaceae</taxon>
        <taxon>Globisporangium</taxon>
    </lineage>
</organism>
<evidence type="ECO:0000313" key="2">
    <source>
        <dbReference type="Proteomes" id="UP000019132"/>
    </source>
</evidence>
<sequence>MWSIEENRTHEEVQSLSNAFYTSHFPEGAYISSESPLWANVRVLRHMCQHGKFLRQGPFGCVQLPEDSNELLLRSLSSRYLHQCRSFYQPLKKLLARQFKYVGRAQIDVTIAHDPLSSRQVRVVEFVGGFDPSSQLLCGVFCSFQ</sequence>
<dbReference type="AlphaFoldDB" id="K3W9P6"/>
<dbReference type="InParanoid" id="K3W9P6"/>
<dbReference type="EMBL" id="GL376626">
    <property type="status" value="NOT_ANNOTATED_CDS"/>
    <property type="molecule type" value="Genomic_DNA"/>
</dbReference>
<name>K3W9P6_GLOUD</name>